<comment type="caution">
    <text evidence="3">The sequence shown here is derived from an EMBL/GenBank/DDBJ whole genome shotgun (WGS) entry which is preliminary data.</text>
</comment>
<keyword evidence="2" id="KW-0812">Transmembrane</keyword>
<protein>
    <submittedName>
        <fullName evidence="3">Uncharacterized protein</fullName>
    </submittedName>
</protein>
<evidence type="ECO:0000313" key="3">
    <source>
        <dbReference type="EMBL" id="OGM95532.1"/>
    </source>
</evidence>
<feature type="region of interest" description="Disordered" evidence="1">
    <location>
        <begin position="123"/>
        <end position="150"/>
    </location>
</feature>
<dbReference type="Proteomes" id="UP000179057">
    <property type="component" value="Unassembled WGS sequence"/>
</dbReference>
<dbReference type="EMBL" id="MGIV01000004">
    <property type="protein sequence ID" value="OGM95532.1"/>
    <property type="molecule type" value="Genomic_DNA"/>
</dbReference>
<name>A0A1F8E421_9BACT</name>
<evidence type="ECO:0000256" key="1">
    <source>
        <dbReference type="SAM" id="MobiDB-lite"/>
    </source>
</evidence>
<organism evidence="3 4">
    <name type="scientific">Candidatus Wolfebacteria bacterium RIFOXYD1_FULL_48_65</name>
    <dbReference type="NCBI Taxonomy" id="1802561"/>
    <lineage>
        <taxon>Bacteria</taxon>
        <taxon>Candidatus Wolfeibacteriota</taxon>
    </lineage>
</organism>
<evidence type="ECO:0000313" key="4">
    <source>
        <dbReference type="Proteomes" id="UP000179057"/>
    </source>
</evidence>
<gene>
    <name evidence="3" type="ORF">A2610_01980</name>
</gene>
<reference evidence="3 4" key="1">
    <citation type="journal article" date="2016" name="Nat. Commun.">
        <title>Thousands of microbial genomes shed light on interconnected biogeochemical processes in an aquifer system.</title>
        <authorList>
            <person name="Anantharaman K."/>
            <person name="Brown C.T."/>
            <person name="Hug L.A."/>
            <person name="Sharon I."/>
            <person name="Castelle C.J."/>
            <person name="Probst A.J."/>
            <person name="Thomas B.C."/>
            <person name="Singh A."/>
            <person name="Wilkins M.J."/>
            <person name="Karaoz U."/>
            <person name="Brodie E.L."/>
            <person name="Williams K.H."/>
            <person name="Hubbard S.S."/>
            <person name="Banfield J.F."/>
        </authorList>
    </citation>
    <scope>NUCLEOTIDE SEQUENCE [LARGE SCALE GENOMIC DNA]</scope>
</reference>
<accession>A0A1F8E421</accession>
<evidence type="ECO:0000256" key="2">
    <source>
        <dbReference type="SAM" id="Phobius"/>
    </source>
</evidence>
<feature type="transmembrane region" description="Helical" evidence="2">
    <location>
        <begin position="12"/>
        <end position="31"/>
    </location>
</feature>
<proteinExistence type="predicted"/>
<sequence length="150" mass="16536">MKTITHMSKTNKVLVGLVVVLAVALGVVLYWQKVGFETRYSAVYLNTGDIYFGKLSRFPRTTLRDVWFLQKEGEGQGVALSKFENAFWGPKDKMVINEESIIWATELTEDSEVVRAIKNPQSVAPAQTGTMPTQSAMTGAGSQTGTENTQ</sequence>
<keyword evidence="2" id="KW-0472">Membrane</keyword>
<dbReference type="AlphaFoldDB" id="A0A1F8E421"/>
<keyword evidence="2" id="KW-1133">Transmembrane helix</keyword>